<accession>A0A433UDH6</accession>
<sequence length="228" mass="25814">MGIRFLSLLLLPLTLEALAPADEFFDVLGTGLKEWRLVFRGTAFINKSMYKAYKDGSNVPAVVKNSCRQTDWTQPCDTHYRNTDALTHWNNVMEVLLGVVDRGQLVKTAVFKGDNSDYMNWFSESHYLNSSWPDLKPQHPHIYGITGDDGLQRRFFISHNYNGCMNDAGWVVVVDRLGVPCDWEKDEAFPIIKYAAGEKFENWNTGNFRNGDALVVFVKYSSGASIVG</sequence>
<keyword evidence="3" id="KW-1185">Reference proteome</keyword>
<dbReference type="OrthoDB" id="6077660at2759"/>
<evidence type="ECO:0000256" key="1">
    <source>
        <dbReference type="SAM" id="SignalP"/>
    </source>
</evidence>
<dbReference type="EMBL" id="RQTK01000005">
    <property type="protein sequence ID" value="RUS91875.1"/>
    <property type="molecule type" value="Genomic_DNA"/>
</dbReference>
<dbReference type="Proteomes" id="UP000271974">
    <property type="component" value="Unassembled WGS sequence"/>
</dbReference>
<evidence type="ECO:0000313" key="2">
    <source>
        <dbReference type="EMBL" id="RUS91875.1"/>
    </source>
</evidence>
<protein>
    <submittedName>
        <fullName evidence="2">Uncharacterized protein</fullName>
    </submittedName>
</protein>
<feature type="chain" id="PRO_5019213807" evidence="1">
    <location>
        <begin position="22"/>
        <end position="228"/>
    </location>
</feature>
<proteinExistence type="predicted"/>
<evidence type="ECO:0000313" key="3">
    <source>
        <dbReference type="Proteomes" id="UP000271974"/>
    </source>
</evidence>
<name>A0A433UDH6_ELYCH</name>
<keyword evidence="1" id="KW-0732">Signal</keyword>
<comment type="caution">
    <text evidence="2">The sequence shown here is derived from an EMBL/GenBank/DDBJ whole genome shotgun (WGS) entry which is preliminary data.</text>
</comment>
<dbReference type="AlphaFoldDB" id="A0A433UDH6"/>
<reference evidence="2 3" key="1">
    <citation type="submission" date="2019-01" db="EMBL/GenBank/DDBJ databases">
        <title>A draft genome assembly of the solar-powered sea slug Elysia chlorotica.</title>
        <authorList>
            <person name="Cai H."/>
            <person name="Li Q."/>
            <person name="Fang X."/>
            <person name="Li J."/>
            <person name="Curtis N.E."/>
            <person name="Altenburger A."/>
            <person name="Shibata T."/>
            <person name="Feng M."/>
            <person name="Maeda T."/>
            <person name="Schwartz J.A."/>
            <person name="Shigenobu S."/>
            <person name="Lundholm N."/>
            <person name="Nishiyama T."/>
            <person name="Yang H."/>
            <person name="Hasebe M."/>
            <person name="Li S."/>
            <person name="Pierce S.K."/>
            <person name="Wang J."/>
        </authorList>
    </citation>
    <scope>NUCLEOTIDE SEQUENCE [LARGE SCALE GENOMIC DNA]</scope>
    <source>
        <strain evidence="2">EC2010</strain>
        <tissue evidence="2">Whole organism of an adult</tissue>
    </source>
</reference>
<gene>
    <name evidence="2" type="ORF">EGW08_000446</name>
</gene>
<feature type="signal peptide" evidence="1">
    <location>
        <begin position="1"/>
        <end position="21"/>
    </location>
</feature>
<organism evidence="2 3">
    <name type="scientific">Elysia chlorotica</name>
    <name type="common">Eastern emerald elysia</name>
    <name type="synonym">Sea slug</name>
    <dbReference type="NCBI Taxonomy" id="188477"/>
    <lineage>
        <taxon>Eukaryota</taxon>
        <taxon>Metazoa</taxon>
        <taxon>Spiralia</taxon>
        <taxon>Lophotrochozoa</taxon>
        <taxon>Mollusca</taxon>
        <taxon>Gastropoda</taxon>
        <taxon>Heterobranchia</taxon>
        <taxon>Euthyneura</taxon>
        <taxon>Panpulmonata</taxon>
        <taxon>Sacoglossa</taxon>
        <taxon>Placobranchoidea</taxon>
        <taxon>Plakobranchidae</taxon>
        <taxon>Elysia</taxon>
    </lineage>
</organism>